<protein>
    <recommendedName>
        <fullName evidence="1">HNH nuclease domain-containing protein</fullName>
    </recommendedName>
</protein>
<name>A0A075HA51_9ARCH</name>
<dbReference type="SMART" id="SM00507">
    <property type="entry name" value="HNHc"/>
    <property type="match status" value="1"/>
</dbReference>
<proteinExistence type="predicted"/>
<sequence length="165" mass="19359">MSNMNSRMNKKACAYLNKKFGAYCRGCQALKSERKLEVDHIDNNNSNNNPNNWQYLCYSCNYIKNPRLKERKKEPLDVCGGVSQPFDTPSEIKINRTKEPLFRKYVEEEVKANGQVLEQELINSGAEKLELSIRTTPRYLKKMYSSEGKLQRIKTKTEYYIIMKR</sequence>
<dbReference type="EMBL" id="KF900896">
    <property type="protein sequence ID" value="AIF10633.1"/>
    <property type="molecule type" value="Genomic_DNA"/>
</dbReference>
<feature type="domain" description="HNH nuclease" evidence="1">
    <location>
        <begin position="11"/>
        <end position="62"/>
    </location>
</feature>
<organism evidence="2">
    <name type="scientific">uncultured marine thaumarchaeote KM3_46_G12</name>
    <dbReference type="NCBI Taxonomy" id="1456162"/>
    <lineage>
        <taxon>Archaea</taxon>
        <taxon>Nitrososphaerota</taxon>
        <taxon>environmental samples</taxon>
    </lineage>
</organism>
<reference evidence="2" key="1">
    <citation type="journal article" date="2014" name="Genome Biol. Evol.">
        <title>Pangenome evidence for extensive interdomain horizontal transfer affecting lineage core and shell genes in uncultured planktonic thaumarchaeota and euryarchaeota.</title>
        <authorList>
            <person name="Deschamps P."/>
            <person name="Zivanovic Y."/>
            <person name="Moreira D."/>
            <person name="Rodriguez-Valera F."/>
            <person name="Lopez-Garcia P."/>
        </authorList>
    </citation>
    <scope>NUCLEOTIDE SEQUENCE</scope>
</reference>
<evidence type="ECO:0000259" key="1">
    <source>
        <dbReference type="SMART" id="SM00507"/>
    </source>
</evidence>
<dbReference type="CDD" id="cd00085">
    <property type="entry name" value="HNHc"/>
    <property type="match status" value="1"/>
</dbReference>
<evidence type="ECO:0000313" key="2">
    <source>
        <dbReference type="EMBL" id="AIF10633.1"/>
    </source>
</evidence>
<accession>A0A075HA51</accession>
<dbReference type="InterPro" id="IPR003615">
    <property type="entry name" value="HNH_nuc"/>
</dbReference>
<dbReference type="AlphaFoldDB" id="A0A075HA51"/>